<dbReference type="EMBL" id="CP015402">
    <property type="protein sequence ID" value="ANU63649.2"/>
    <property type="molecule type" value="Genomic_DNA"/>
</dbReference>
<dbReference type="InterPro" id="IPR019903">
    <property type="entry name" value="RIC_family"/>
</dbReference>
<protein>
    <recommendedName>
        <fullName evidence="5">Hemerythrin-like domain-containing protein</fullName>
    </recommendedName>
</protein>
<dbReference type="Gene3D" id="1.20.120.520">
    <property type="entry name" value="nmb1532 protein domain like"/>
    <property type="match status" value="1"/>
</dbReference>
<dbReference type="GO" id="GO:0046872">
    <property type="term" value="F:metal ion binding"/>
    <property type="evidence" value="ECO:0007669"/>
    <property type="project" value="UniProtKB-KW"/>
</dbReference>
<dbReference type="PANTHER" id="PTHR36438:SF1">
    <property type="entry name" value="IRON-SULFUR CLUSTER REPAIR PROTEIN YTFE"/>
    <property type="match status" value="1"/>
</dbReference>
<dbReference type="STRING" id="1796646.A4V02_07855"/>
<name>A0A1B1SA23_9BACT</name>
<dbReference type="AlphaFoldDB" id="A0A1B1SA23"/>
<reference evidence="7" key="1">
    <citation type="submission" date="2016-04" db="EMBL/GenBank/DDBJ databases">
        <title>Complete Genome Sequences of Twelve Strains of a Stable Defined Moderately Diverse Mouse Microbiota 2 (sDMDMm2).</title>
        <authorList>
            <person name="Uchimura Y."/>
            <person name="Wyss M."/>
            <person name="Brugiroux S."/>
            <person name="Limenitakis J.P."/>
            <person name="Stecher B."/>
            <person name="McCoy K.D."/>
            <person name="Macpherson A.J."/>
        </authorList>
    </citation>
    <scope>NUCLEOTIDE SEQUENCE [LARGE SCALE GENOMIC DNA]</scope>
    <source>
        <strain evidence="7">YL27</strain>
    </source>
</reference>
<sequence>MTRRAALHQPRNTPDVHATLHTALVLTENALSSNMSIKNAKTFNGSETVIELIRHDYNILPILSRFNIPLGFESKRIDCVCRENDIDPQAFLFIVNFILNGTIDSDLLPAISPIAIVEFLQNSHDYFLKYKFPHIRQNLTSALEETHNDINPAIIAFFDSYLEEVKKHFAYEEKKVFPYIRALVSGEPTSYNINVFKKHHDEVGEKLTELKNIILQFYTTSQPNKMYDVLVDLYNAEEDLESHSEIENHILIPLIAQKEITRDNTMQ</sequence>
<keyword evidence="7" id="KW-1185">Reference proteome</keyword>
<dbReference type="PANTHER" id="PTHR36438">
    <property type="entry name" value="IRON-SULFUR CLUSTER REPAIR PROTEIN YTFE"/>
    <property type="match status" value="1"/>
</dbReference>
<evidence type="ECO:0000256" key="1">
    <source>
        <dbReference type="ARBA" id="ARBA00004496"/>
    </source>
</evidence>
<evidence type="ECO:0000256" key="3">
    <source>
        <dbReference type="ARBA" id="ARBA00022723"/>
    </source>
</evidence>
<dbReference type="Proteomes" id="UP000186351">
    <property type="component" value="Chromosome"/>
</dbReference>
<comment type="subcellular location">
    <subcellularLocation>
        <location evidence="1">Cytoplasm</location>
    </subcellularLocation>
</comment>
<evidence type="ECO:0000313" key="6">
    <source>
        <dbReference type="EMBL" id="ANU63649.2"/>
    </source>
</evidence>
<keyword evidence="4" id="KW-0408">Iron</keyword>
<feature type="domain" description="Hemerythrin-like" evidence="5">
    <location>
        <begin position="116"/>
        <end position="255"/>
    </location>
</feature>
<proteinExistence type="predicted"/>
<evidence type="ECO:0000259" key="5">
    <source>
        <dbReference type="Pfam" id="PF01814"/>
    </source>
</evidence>
<dbReference type="Pfam" id="PF01814">
    <property type="entry name" value="Hemerythrin"/>
    <property type="match status" value="1"/>
</dbReference>
<dbReference type="InterPro" id="IPR012312">
    <property type="entry name" value="Hemerythrin-like"/>
</dbReference>
<evidence type="ECO:0000256" key="4">
    <source>
        <dbReference type="ARBA" id="ARBA00023004"/>
    </source>
</evidence>
<accession>A0A1B1SA23</accession>
<gene>
    <name evidence="6" type="ORF">A4V02_07855</name>
</gene>
<dbReference type="OrthoDB" id="937463at2"/>
<evidence type="ECO:0000313" key="7">
    <source>
        <dbReference type="Proteomes" id="UP000186351"/>
    </source>
</evidence>
<dbReference type="GO" id="GO:0005737">
    <property type="term" value="C:cytoplasm"/>
    <property type="evidence" value="ECO:0007669"/>
    <property type="project" value="UniProtKB-SubCell"/>
</dbReference>
<keyword evidence="3" id="KW-0479">Metal-binding</keyword>
<dbReference type="KEGG" id="pary:A4V02_07855"/>
<evidence type="ECO:0000256" key="2">
    <source>
        <dbReference type="ARBA" id="ARBA00022490"/>
    </source>
</evidence>
<organism evidence="6 7">
    <name type="scientific">Muribaculum intestinale</name>
    <dbReference type="NCBI Taxonomy" id="1796646"/>
    <lineage>
        <taxon>Bacteria</taxon>
        <taxon>Pseudomonadati</taxon>
        <taxon>Bacteroidota</taxon>
        <taxon>Bacteroidia</taxon>
        <taxon>Bacteroidales</taxon>
        <taxon>Muribaculaceae</taxon>
        <taxon>Muribaculum</taxon>
    </lineage>
</organism>
<keyword evidence="2" id="KW-0963">Cytoplasm</keyword>
<accession>A0A1Z2XIM8</accession>